<evidence type="ECO:0000313" key="1">
    <source>
        <dbReference type="EMBL" id="EDR12800.1"/>
    </source>
</evidence>
<dbReference type="HOGENOM" id="CLU_164452_0_0_1"/>
<dbReference type="AlphaFoldDB" id="B0CXY8"/>
<dbReference type="InParanoid" id="B0CXY8"/>
<accession>B0CXY8</accession>
<protein>
    <submittedName>
        <fullName evidence="1">Predicted protein</fullName>
    </submittedName>
</protein>
<reference evidence="1 2" key="1">
    <citation type="journal article" date="2008" name="Nature">
        <title>The genome of Laccaria bicolor provides insights into mycorrhizal symbiosis.</title>
        <authorList>
            <person name="Martin F."/>
            <person name="Aerts A."/>
            <person name="Ahren D."/>
            <person name="Brun A."/>
            <person name="Danchin E.G.J."/>
            <person name="Duchaussoy F."/>
            <person name="Gibon J."/>
            <person name="Kohler A."/>
            <person name="Lindquist E."/>
            <person name="Pereda V."/>
            <person name="Salamov A."/>
            <person name="Shapiro H.J."/>
            <person name="Wuyts J."/>
            <person name="Blaudez D."/>
            <person name="Buee M."/>
            <person name="Brokstein P."/>
            <person name="Canbaeck B."/>
            <person name="Cohen D."/>
            <person name="Courty P.E."/>
            <person name="Coutinho P.M."/>
            <person name="Delaruelle C."/>
            <person name="Detter J.C."/>
            <person name="Deveau A."/>
            <person name="DiFazio S."/>
            <person name="Duplessis S."/>
            <person name="Fraissinet-Tachet L."/>
            <person name="Lucic E."/>
            <person name="Frey-Klett P."/>
            <person name="Fourrey C."/>
            <person name="Feussner I."/>
            <person name="Gay G."/>
            <person name="Grimwood J."/>
            <person name="Hoegger P.J."/>
            <person name="Jain P."/>
            <person name="Kilaru S."/>
            <person name="Labbe J."/>
            <person name="Lin Y.C."/>
            <person name="Legue V."/>
            <person name="Le Tacon F."/>
            <person name="Marmeisse R."/>
            <person name="Melayah D."/>
            <person name="Montanini B."/>
            <person name="Muratet M."/>
            <person name="Nehls U."/>
            <person name="Niculita-Hirzel H."/>
            <person name="Oudot-Le Secq M.P."/>
            <person name="Peter M."/>
            <person name="Quesneville H."/>
            <person name="Rajashekar B."/>
            <person name="Reich M."/>
            <person name="Rouhier N."/>
            <person name="Schmutz J."/>
            <person name="Yin T."/>
            <person name="Chalot M."/>
            <person name="Henrissat B."/>
            <person name="Kuees U."/>
            <person name="Lucas S."/>
            <person name="Van de Peer Y."/>
            <person name="Podila G.K."/>
            <person name="Polle A."/>
            <person name="Pukkila P.J."/>
            <person name="Richardson P.M."/>
            <person name="Rouze P."/>
            <person name="Sanders I.R."/>
            <person name="Stajich J.E."/>
            <person name="Tunlid A."/>
            <person name="Tuskan G."/>
            <person name="Grigoriev I.V."/>
        </authorList>
    </citation>
    <scope>NUCLEOTIDE SEQUENCE [LARGE SCALE GENOMIC DNA]</scope>
    <source>
        <strain evidence="2">S238N-H82 / ATCC MYA-4686</strain>
    </source>
</reference>
<evidence type="ECO:0000313" key="2">
    <source>
        <dbReference type="Proteomes" id="UP000001194"/>
    </source>
</evidence>
<gene>
    <name evidence="1" type="ORF">LACBIDRAFT_311662</name>
</gene>
<dbReference type="Proteomes" id="UP000001194">
    <property type="component" value="Unassembled WGS sequence"/>
</dbReference>
<sequence>MAPSNGPTCFSMVASVRCVKDSTFVVAGRSDDRRTDLARSNARAVDKQKSLGHLSAVHAVGIDNGCKYLPRCGDGDRLSFPGSYGQCM</sequence>
<dbReference type="EMBL" id="DS547094">
    <property type="protein sequence ID" value="EDR12800.1"/>
    <property type="molecule type" value="Genomic_DNA"/>
</dbReference>
<dbReference type="OrthoDB" id="10324738at2759"/>
<dbReference type="RefSeq" id="XP_001877064.1">
    <property type="nucleotide sequence ID" value="XM_001877029.1"/>
</dbReference>
<dbReference type="KEGG" id="lbc:LACBIDRAFT_311662"/>
<keyword evidence="2" id="KW-1185">Reference proteome</keyword>
<proteinExistence type="predicted"/>
<dbReference type="GeneID" id="6072570"/>
<organism evidence="2">
    <name type="scientific">Laccaria bicolor (strain S238N-H82 / ATCC MYA-4686)</name>
    <name type="common">Bicoloured deceiver</name>
    <name type="synonym">Laccaria laccata var. bicolor</name>
    <dbReference type="NCBI Taxonomy" id="486041"/>
    <lineage>
        <taxon>Eukaryota</taxon>
        <taxon>Fungi</taxon>
        <taxon>Dikarya</taxon>
        <taxon>Basidiomycota</taxon>
        <taxon>Agaricomycotina</taxon>
        <taxon>Agaricomycetes</taxon>
        <taxon>Agaricomycetidae</taxon>
        <taxon>Agaricales</taxon>
        <taxon>Agaricineae</taxon>
        <taxon>Hydnangiaceae</taxon>
        <taxon>Laccaria</taxon>
    </lineage>
</organism>
<name>B0CXY8_LACBS</name>